<accession>A0A915PI28</accession>
<organism evidence="1 2">
    <name type="scientific">Setaria digitata</name>
    <dbReference type="NCBI Taxonomy" id="48799"/>
    <lineage>
        <taxon>Eukaryota</taxon>
        <taxon>Metazoa</taxon>
        <taxon>Ecdysozoa</taxon>
        <taxon>Nematoda</taxon>
        <taxon>Chromadorea</taxon>
        <taxon>Rhabditida</taxon>
        <taxon>Spirurina</taxon>
        <taxon>Spiruromorpha</taxon>
        <taxon>Filarioidea</taxon>
        <taxon>Setariidae</taxon>
        <taxon>Setaria</taxon>
    </lineage>
</organism>
<protein>
    <submittedName>
        <fullName evidence="2">Uncharacterized protein</fullName>
    </submittedName>
</protein>
<evidence type="ECO:0000313" key="1">
    <source>
        <dbReference type="Proteomes" id="UP000887581"/>
    </source>
</evidence>
<name>A0A915PI28_9BILA</name>
<reference evidence="2" key="1">
    <citation type="submission" date="2022-11" db="UniProtKB">
        <authorList>
            <consortium name="WormBaseParasite"/>
        </authorList>
    </citation>
    <scope>IDENTIFICATION</scope>
</reference>
<evidence type="ECO:0000313" key="2">
    <source>
        <dbReference type="WBParaSite" id="sdigi.contig1029.g10129.t1"/>
    </source>
</evidence>
<keyword evidence="1" id="KW-1185">Reference proteome</keyword>
<sequence>MAKTDRIVANGGVITNGDGSLFPDIFKFLYKNEQLCGDVFAEPQWLPAQSDCEILCPVTKGLCLIFVNLSANGARVQKQKCRQFPMNCTSELQRLMATSLFASTSSATAITNITLMNATGIPDTVTRNNDTTKYHEGLIEVRNEQIYPNSGSNGIIDPINQPTSGIHISHSGKRKETQFKRKFHGKIELIEKQKSYIRKD</sequence>
<dbReference type="AlphaFoldDB" id="A0A915PI28"/>
<proteinExistence type="predicted"/>
<dbReference type="WBParaSite" id="sdigi.contig1029.g10129.t1">
    <property type="protein sequence ID" value="sdigi.contig1029.g10129.t1"/>
    <property type="gene ID" value="sdigi.contig1029.g10129"/>
</dbReference>
<dbReference type="Proteomes" id="UP000887581">
    <property type="component" value="Unplaced"/>
</dbReference>